<evidence type="ECO:0000313" key="2">
    <source>
        <dbReference type="Proteomes" id="UP000278222"/>
    </source>
</evidence>
<sequence length="252" mass="27529">MTGAQRAALMALDRLHRLLDDIADTDLAADDRLSILATVREDLGQLAAGGEASGGLGRLVAPLMAMRPPAEELEALVDARRMAVDGRMRAPSTADLRLYVRRRQGGLAFVTLHCLDLDAPALDRVVLALGEALGMTEILLDLGRDAAQGRLMLTRESLAEAGIPASDAAAALRHPRIGQACRTMARLADERFESAGGRLAGNHSRIWPLRFLMQSQRRLLQRAVRRGWQDVDRRLQLGTVESLLLMVRARYG</sequence>
<dbReference type="EMBL" id="RJKX01000013">
    <property type="protein sequence ID" value="ROP99868.1"/>
    <property type="molecule type" value="Genomic_DNA"/>
</dbReference>
<dbReference type="InterPro" id="IPR002060">
    <property type="entry name" value="Squ/phyt_synthse"/>
</dbReference>
<protein>
    <submittedName>
        <fullName evidence="1">Phytoene synthase</fullName>
    </submittedName>
</protein>
<accession>A0A3N1M9G1</accession>
<dbReference type="GO" id="GO:0016765">
    <property type="term" value="F:transferase activity, transferring alkyl or aryl (other than methyl) groups"/>
    <property type="evidence" value="ECO:0007669"/>
    <property type="project" value="UniProtKB-ARBA"/>
</dbReference>
<dbReference type="Proteomes" id="UP000278222">
    <property type="component" value="Unassembled WGS sequence"/>
</dbReference>
<dbReference type="Gene3D" id="1.10.600.10">
    <property type="entry name" value="Farnesyl Diphosphate Synthase"/>
    <property type="match status" value="1"/>
</dbReference>
<keyword evidence="2" id="KW-1185">Reference proteome</keyword>
<dbReference type="AlphaFoldDB" id="A0A3N1M9G1"/>
<name>A0A3N1M9G1_9PROT</name>
<organism evidence="1 2">
    <name type="scientific">Stella humosa</name>
    <dbReference type="NCBI Taxonomy" id="94"/>
    <lineage>
        <taxon>Bacteria</taxon>
        <taxon>Pseudomonadati</taxon>
        <taxon>Pseudomonadota</taxon>
        <taxon>Alphaproteobacteria</taxon>
        <taxon>Rhodospirillales</taxon>
        <taxon>Stellaceae</taxon>
        <taxon>Stella</taxon>
    </lineage>
</organism>
<dbReference type="SUPFAM" id="SSF48576">
    <property type="entry name" value="Terpenoid synthases"/>
    <property type="match status" value="1"/>
</dbReference>
<dbReference type="InterPro" id="IPR008949">
    <property type="entry name" value="Isoprenoid_synthase_dom_sf"/>
</dbReference>
<gene>
    <name evidence="1" type="ORF">EDC65_1659</name>
</gene>
<reference evidence="1 2" key="1">
    <citation type="submission" date="2018-11" db="EMBL/GenBank/DDBJ databases">
        <title>Genomic Encyclopedia of Type Strains, Phase IV (KMG-IV): sequencing the most valuable type-strain genomes for metagenomic binning, comparative biology and taxonomic classification.</title>
        <authorList>
            <person name="Goeker M."/>
        </authorList>
    </citation>
    <scope>NUCLEOTIDE SEQUENCE [LARGE SCALE GENOMIC DNA]</scope>
    <source>
        <strain evidence="1 2">DSM 5900</strain>
    </source>
</reference>
<dbReference type="Pfam" id="PF00494">
    <property type="entry name" value="SQS_PSY"/>
    <property type="match status" value="1"/>
</dbReference>
<evidence type="ECO:0000313" key="1">
    <source>
        <dbReference type="EMBL" id="ROP99868.1"/>
    </source>
</evidence>
<proteinExistence type="predicted"/>
<comment type="caution">
    <text evidence="1">The sequence shown here is derived from an EMBL/GenBank/DDBJ whole genome shotgun (WGS) entry which is preliminary data.</text>
</comment>
<dbReference type="PANTHER" id="PTHR31480">
    <property type="entry name" value="BIFUNCTIONAL LYCOPENE CYCLASE/PHYTOENE SYNTHASE"/>
    <property type="match status" value="1"/>
</dbReference>
<dbReference type="RefSeq" id="WP_170216405.1">
    <property type="nucleotide sequence ID" value="NZ_AP019700.1"/>
</dbReference>